<name>A0A948RYD4_UNCEI</name>
<reference evidence="1" key="1">
    <citation type="submission" date="2021-05" db="EMBL/GenBank/DDBJ databases">
        <title>Energy efficiency and biological interactions define the core microbiome of deep oligotrophic groundwater.</title>
        <authorList>
            <person name="Mehrshad M."/>
            <person name="Lopez-Fernandez M."/>
            <person name="Bell E."/>
            <person name="Bernier-Latmani R."/>
            <person name="Bertilsson S."/>
            <person name="Dopson M."/>
        </authorList>
    </citation>
    <scope>NUCLEOTIDE SEQUENCE</scope>
    <source>
        <strain evidence="1">Modern_marine.mb.64</strain>
    </source>
</reference>
<gene>
    <name evidence="1" type="ORF">KJ970_13135</name>
</gene>
<organism evidence="1 2">
    <name type="scientific">Eiseniibacteriota bacterium</name>
    <dbReference type="NCBI Taxonomy" id="2212470"/>
    <lineage>
        <taxon>Bacteria</taxon>
        <taxon>Candidatus Eiseniibacteriota</taxon>
    </lineage>
</organism>
<sequence length="121" mass="13383">MSKEILLENGDLEKKIKDEWEKMMADGRITGGEAIDLIELIVTETGARAAILAADGTIDKEDIYRLITETAEAIYFGIDPNLPIVGGILESKLEHMFVPRFIRGLAMFFCKPSPTELPEAA</sequence>
<evidence type="ECO:0000313" key="2">
    <source>
        <dbReference type="Proteomes" id="UP000777784"/>
    </source>
</evidence>
<protein>
    <submittedName>
        <fullName evidence="1">Uncharacterized protein</fullName>
    </submittedName>
</protein>
<dbReference type="AlphaFoldDB" id="A0A948RYD4"/>
<evidence type="ECO:0000313" key="1">
    <source>
        <dbReference type="EMBL" id="MBU2691858.1"/>
    </source>
</evidence>
<accession>A0A948RYD4</accession>
<dbReference type="Proteomes" id="UP000777784">
    <property type="component" value="Unassembled WGS sequence"/>
</dbReference>
<proteinExistence type="predicted"/>
<dbReference type="EMBL" id="JAHJDP010000077">
    <property type="protein sequence ID" value="MBU2691858.1"/>
    <property type="molecule type" value="Genomic_DNA"/>
</dbReference>
<comment type="caution">
    <text evidence="1">The sequence shown here is derived from an EMBL/GenBank/DDBJ whole genome shotgun (WGS) entry which is preliminary data.</text>
</comment>